<dbReference type="PANTHER" id="PTHR32026:SF10">
    <property type="entry name" value="METHYLTRANSFERASE-LIKE PROTEIN 24-RELATED"/>
    <property type="match status" value="1"/>
</dbReference>
<evidence type="ECO:0000259" key="2">
    <source>
        <dbReference type="Pfam" id="PF05050"/>
    </source>
</evidence>
<dbReference type="InterPro" id="IPR006342">
    <property type="entry name" value="FkbM_mtfrase"/>
</dbReference>
<keyword evidence="1" id="KW-0472">Membrane</keyword>
<dbReference type="OMA" id="FDPTPRW"/>
<evidence type="ECO:0000313" key="4">
    <source>
        <dbReference type="Proteomes" id="UP000324585"/>
    </source>
</evidence>
<dbReference type="AlphaFoldDB" id="A0A5J4YNQ8"/>
<dbReference type="GO" id="GO:0032259">
    <property type="term" value="P:methylation"/>
    <property type="evidence" value="ECO:0007669"/>
    <property type="project" value="UniProtKB-KW"/>
</dbReference>
<organism evidence="3 4">
    <name type="scientific">Porphyridium purpureum</name>
    <name type="common">Red alga</name>
    <name type="synonym">Porphyridium cruentum</name>
    <dbReference type="NCBI Taxonomy" id="35688"/>
    <lineage>
        <taxon>Eukaryota</taxon>
        <taxon>Rhodophyta</taxon>
        <taxon>Bangiophyceae</taxon>
        <taxon>Porphyridiales</taxon>
        <taxon>Porphyridiaceae</taxon>
        <taxon>Porphyridium</taxon>
    </lineage>
</organism>
<dbReference type="Pfam" id="PF05050">
    <property type="entry name" value="Methyltransf_21"/>
    <property type="match status" value="1"/>
</dbReference>
<dbReference type="OrthoDB" id="10006218at2759"/>
<dbReference type="GO" id="GO:0008168">
    <property type="term" value="F:methyltransferase activity"/>
    <property type="evidence" value="ECO:0007669"/>
    <property type="project" value="UniProtKB-KW"/>
</dbReference>
<dbReference type="Gene3D" id="3.40.50.150">
    <property type="entry name" value="Vaccinia Virus protein VP39"/>
    <property type="match status" value="1"/>
</dbReference>
<feature type="transmembrane region" description="Helical" evidence="1">
    <location>
        <begin position="7"/>
        <end position="29"/>
    </location>
</feature>
<dbReference type="InterPro" id="IPR029063">
    <property type="entry name" value="SAM-dependent_MTases_sf"/>
</dbReference>
<name>A0A5J4YNQ8_PORPP</name>
<keyword evidence="4" id="KW-1185">Reference proteome</keyword>
<keyword evidence="1" id="KW-0812">Transmembrane</keyword>
<evidence type="ECO:0000313" key="3">
    <source>
        <dbReference type="EMBL" id="KAA8492602.1"/>
    </source>
</evidence>
<accession>A0A5J4YNQ8</accession>
<proteinExistence type="predicted"/>
<comment type="caution">
    <text evidence="3">The sequence shown here is derived from an EMBL/GenBank/DDBJ whole genome shotgun (WGS) entry which is preliminary data.</text>
</comment>
<dbReference type="Proteomes" id="UP000324585">
    <property type="component" value="Unassembled WGS sequence"/>
</dbReference>
<dbReference type="InterPro" id="IPR026913">
    <property type="entry name" value="METTL24"/>
</dbReference>
<reference evidence="4" key="1">
    <citation type="journal article" date="2019" name="Nat. Commun.">
        <title>Expansion of phycobilisome linker gene families in mesophilic red algae.</title>
        <authorList>
            <person name="Lee J."/>
            <person name="Kim D."/>
            <person name="Bhattacharya D."/>
            <person name="Yoon H.S."/>
        </authorList>
    </citation>
    <scope>NUCLEOTIDE SEQUENCE [LARGE SCALE GENOMIC DNA]</scope>
    <source>
        <strain evidence="4">CCMP 1328</strain>
    </source>
</reference>
<feature type="domain" description="Methyltransferase FkbM" evidence="2">
    <location>
        <begin position="114"/>
        <end position="255"/>
    </location>
</feature>
<keyword evidence="3" id="KW-0489">Methyltransferase</keyword>
<protein>
    <submittedName>
        <fullName evidence="3">Methyltransferase-like protein 24</fullName>
    </submittedName>
</protein>
<keyword evidence="1" id="KW-1133">Transmembrane helix</keyword>
<dbReference type="SUPFAM" id="SSF53335">
    <property type="entry name" value="S-adenosyl-L-methionine-dependent methyltransferases"/>
    <property type="match status" value="1"/>
</dbReference>
<dbReference type="PANTHER" id="PTHR32026">
    <property type="entry name" value="METHYLTRANSFERASE-LIKE PROTEIN 24"/>
    <property type="match status" value="1"/>
</dbReference>
<dbReference type="NCBIfam" id="TIGR01444">
    <property type="entry name" value="fkbM_fam"/>
    <property type="match status" value="1"/>
</dbReference>
<keyword evidence="3" id="KW-0808">Transferase</keyword>
<gene>
    <name evidence="3" type="ORF">FVE85_8109</name>
</gene>
<sequence>MGRTVEYCAGLIVAICVVVVCVVWSGALVDIMPGRPRNAKLNDPRCAAGALQFRRQDCPNAKSLMWVGDPSYGGWKMCLRNVRALSQTQRRLMVVYGFNIKTDTSWDEALIYEYGIPVHAFDPTQKSVNWVKARAQLQTPMFIHSEVGLGDRDRTEVWNVPLEGVSNSKYNHQNSNVSAEVQVKHLRSIMAELGHTYIDILKVDVEGAEYEVLIELLENGCLPTNQLLMETHSYQVKELAAAHIRTVTLLKDAGFTLVDSGSGKHEHTWVRFTS</sequence>
<dbReference type="EMBL" id="VRMN01000009">
    <property type="protein sequence ID" value="KAA8492602.1"/>
    <property type="molecule type" value="Genomic_DNA"/>
</dbReference>
<evidence type="ECO:0000256" key="1">
    <source>
        <dbReference type="SAM" id="Phobius"/>
    </source>
</evidence>